<comment type="caution">
    <text evidence="3">The sequence shown here is derived from an EMBL/GenBank/DDBJ whole genome shotgun (WGS) entry which is preliminary data.</text>
</comment>
<reference evidence="3 4" key="1">
    <citation type="submission" date="2018-03" db="EMBL/GenBank/DDBJ databases">
        <title>Genomic Encyclopedia of Archaeal and Bacterial Type Strains, Phase II (KMG-II): from individual species to whole genera.</title>
        <authorList>
            <person name="Goeker M."/>
        </authorList>
    </citation>
    <scope>NUCLEOTIDE SEQUENCE [LARGE SCALE GENOMIC DNA]</scope>
    <source>
        <strain evidence="3 4">DSM 45312</strain>
    </source>
</reference>
<protein>
    <recommendedName>
        <fullName evidence="2">Antitoxin</fullName>
    </recommendedName>
</protein>
<dbReference type="EMBL" id="PYGA01000004">
    <property type="protein sequence ID" value="PSK98932.1"/>
    <property type="molecule type" value="Genomic_DNA"/>
</dbReference>
<dbReference type="Proteomes" id="UP000240542">
    <property type="component" value="Unassembled WGS sequence"/>
</dbReference>
<evidence type="ECO:0000313" key="4">
    <source>
        <dbReference type="Proteomes" id="UP000240542"/>
    </source>
</evidence>
<dbReference type="PANTHER" id="PTHR33713">
    <property type="entry name" value="ANTITOXIN YAFN-RELATED"/>
    <property type="match status" value="1"/>
</dbReference>
<dbReference type="InterPro" id="IPR036165">
    <property type="entry name" value="YefM-like_sf"/>
</dbReference>
<dbReference type="Gene3D" id="3.40.1620.10">
    <property type="entry name" value="YefM-like domain"/>
    <property type="match status" value="1"/>
</dbReference>
<dbReference type="OrthoDB" id="488160at2"/>
<evidence type="ECO:0000256" key="1">
    <source>
        <dbReference type="ARBA" id="ARBA00009981"/>
    </source>
</evidence>
<evidence type="ECO:0000313" key="3">
    <source>
        <dbReference type="EMBL" id="PSK98932.1"/>
    </source>
</evidence>
<dbReference type="InterPro" id="IPR051405">
    <property type="entry name" value="phD/YefM_antitoxin"/>
</dbReference>
<evidence type="ECO:0000256" key="2">
    <source>
        <dbReference type="RuleBase" id="RU362080"/>
    </source>
</evidence>
<dbReference type="PANTHER" id="PTHR33713:SF10">
    <property type="entry name" value="ANTITOXIN YAFN"/>
    <property type="match status" value="1"/>
</dbReference>
<dbReference type="InterPro" id="IPR006442">
    <property type="entry name" value="Antitoxin_Phd/YefM"/>
</dbReference>
<comment type="similarity">
    <text evidence="1 2">Belongs to the phD/YefM antitoxin family.</text>
</comment>
<dbReference type="Pfam" id="PF02604">
    <property type="entry name" value="PhdYeFM_antitox"/>
    <property type="match status" value="1"/>
</dbReference>
<organism evidence="3 4">
    <name type="scientific">Murinocardiopsis flavida</name>
    <dbReference type="NCBI Taxonomy" id="645275"/>
    <lineage>
        <taxon>Bacteria</taxon>
        <taxon>Bacillati</taxon>
        <taxon>Actinomycetota</taxon>
        <taxon>Actinomycetes</taxon>
        <taxon>Streptosporangiales</taxon>
        <taxon>Nocardiopsidaceae</taxon>
        <taxon>Murinocardiopsis</taxon>
    </lineage>
</organism>
<dbReference type="NCBIfam" id="TIGR01552">
    <property type="entry name" value="phd_fam"/>
    <property type="match status" value="1"/>
</dbReference>
<dbReference type="SUPFAM" id="SSF143120">
    <property type="entry name" value="YefM-like"/>
    <property type="match status" value="1"/>
</dbReference>
<accession>A0A2P8DNY6</accession>
<dbReference type="RefSeq" id="WP_106582258.1">
    <property type="nucleotide sequence ID" value="NZ_PYGA01000004.1"/>
</dbReference>
<keyword evidence="4" id="KW-1185">Reference proteome</keyword>
<proteinExistence type="inferred from homology"/>
<name>A0A2P8DNY6_9ACTN</name>
<comment type="function">
    <text evidence="2">Antitoxin component of a type II toxin-antitoxin (TA) system.</text>
</comment>
<gene>
    <name evidence="3" type="ORF">CLV63_104156</name>
</gene>
<dbReference type="AlphaFoldDB" id="A0A2P8DNY6"/>
<sequence>MDSLPLEQFRRRLSDAVGRAEHAGAATAVTRHGRPAAVLVSPTDFAELQRLREQEDERAVRERRAAAQSEPDRMVRYESADDLAARLGLGR</sequence>